<dbReference type="Proteomes" id="UP000517753">
    <property type="component" value="Unassembled WGS sequence"/>
</dbReference>
<sequence length="92" mass="9949">MTTYPLSELATIYAVEGDTEAMSDVIGQGTLEECVDVIAAMPADEQASVFIQMDDLGLRFGPAEVAELLAFLRDESAGLSNNEVADIRQRDH</sequence>
<dbReference type="AlphaFoldDB" id="A0A7Y9FPX6"/>
<keyword evidence="2" id="KW-1185">Reference proteome</keyword>
<gene>
    <name evidence="1" type="ORF">HD841_003107</name>
</gene>
<evidence type="ECO:0000313" key="1">
    <source>
        <dbReference type="EMBL" id="NYD91300.1"/>
    </source>
</evidence>
<comment type="caution">
    <text evidence="1">The sequence shown here is derived from an EMBL/GenBank/DDBJ whole genome shotgun (WGS) entry which is preliminary data.</text>
</comment>
<reference evidence="1 2" key="1">
    <citation type="submission" date="2020-07" db="EMBL/GenBank/DDBJ databases">
        <authorList>
            <person name="Partida-Martinez L."/>
            <person name="Huntemann M."/>
            <person name="Clum A."/>
            <person name="Wang J."/>
            <person name="Palaniappan K."/>
            <person name="Ritter S."/>
            <person name="Chen I.-M."/>
            <person name="Stamatis D."/>
            <person name="Reddy T."/>
            <person name="O'Malley R."/>
            <person name="Daum C."/>
            <person name="Shapiro N."/>
            <person name="Ivanova N."/>
            <person name="Kyrpides N."/>
            <person name="Woyke T."/>
        </authorList>
    </citation>
    <scope>NUCLEOTIDE SEQUENCE [LARGE SCALE GENOMIC DNA]</scope>
    <source>
        <strain evidence="1 2">AS2.3</strain>
    </source>
</reference>
<name>A0A7Y9FPX6_9SPHN</name>
<dbReference type="RefSeq" id="WP_179509701.1">
    <property type="nucleotide sequence ID" value="NZ_JACCBY010000004.1"/>
</dbReference>
<proteinExistence type="predicted"/>
<evidence type="ECO:0000313" key="2">
    <source>
        <dbReference type="Proteomes" id="UP000517753"/>
    </source>
</evidence>
<organism evidence="1 2">
    <name type="scientific">Sphingomonas melonis</name>
    <dbReference type="NCBI Taxonomy" id="152682"/>
    <lineage>
        <taxon>Bacteria</taxon>
        <taxon>Pseudomonadati</taxon>
        <taxon>Pseudomonadota</taxon>
        <taxon>Alphaproteobacteria</taxon>
        <taxon>Sphingomonadales</taxon>
        <taxon>Sphingomonadaceae</taxon>
        <taxon>Sphingomonas</taxon>
    </lineage>
</organism>
<reference evidence="1 2" key="2">
    <citation type="submission" date="2020-08" db="EMBL/GenBank/DDBJ databases">
        <title>The Agave Microbiome: Exploring the role of microbial communities in plant adaptations to desert environments.</title>
        <authorList>
            <person name="Partida-Martinez L.P."/>
        </authorList>
    </citation>
    <scope>NUCLEOTIDE SEQUENCE [LARGE SCALE GENOMIC DNA]</scope>
    <source>
        <strain evidence="1 2">AS2.3</strain>
    </source>
</reference>
<dbReference type="EMBL" id="JACCBY010000004">
    <property type="protein sequence ID" value="NYD91300.1"/>
    <property type="molecule type" value="Genomic_DNA"/>
</dbReference>
<accession>A0A7Y9FPX6</accession>
<protein>
    <submittedName>
        <fullName evidence="1">Uncharacterized protein</fullName>
    </submittedName>
</protein>